<feature type="transmembrane region" description="Helical" evidence="7">
    <location>
        <begin position="128"/>
        <end position="150"/>
    </location>
</feature>
<dbReference type="RefSeq" id="WP_170077839.1">
    <property type="nucleotide sequence ID" value="NZ_JABAFA010000036.1"/>
</dbReference>
<keyword evidence="5 7" id="KW-1133">Transmembrane helix</keyword>
<feature type="transmembrane region" description="Helical" evidence="7">
    <location>
        <begin position="289"/>
        <end position="309"/>
    </location>
</feature>
<evidence type="ECO:0000256" key="5">
    <source>
        <dbReference type="ARBA" id="ARBA00022989"/>
    </source>
</evidence>
<dbReference type="GO" id="GO:0005886">
    <property type="term" value="C:plasma membrane"/>
    <property type="evidence" value="ECO:0007669"/>
    <property type="project" value="UniProtKB-SubCell"/>
</dbReference>
<dbReference type="Pfam" id="PF03916">
    <property type="entry name" value="NrfD"/>
    <property type="match status" value="1"/>
</dbReference>
<evidence type="ECO:0000256" key="6">
    <source>
        <dbReference type="ARBA" id="ARBA00023136"/>
    </source>
</evidence>
<dbReference type="AlphaFoldDB" id="A0A848BAV0"/>
<dbReference type="PANTHER" id="PTHR30074">
    <property type="entry name" value="FORMATE DEHYDROGENASE, NITRATE-INDUCIBLE, CYTOCHROME B556 FDN SUBUNIT"/>
    <property type="match status" value="1"/>
</dbReference>
<feature type="transmembrane region" description="Helical" evidence="7">
    <location>
        <begin position="316"/>
        <end position="340"/>
    </location>
</feature>
<keyword evidence="6 7" id="KW-0472">Membrane</keyword>
<gene>
    <name evidence="8" type="primary">nrfD</name>
    <name evidence="8" type="ORF">HF878_08710</name>
</gene>
<dbReference type="EMBL" id="JABAFA010000036">
    <property type="protein sequence ID" value="NMD99542.1"/>
    <property type="molecule type" value="Genomic_DNA"/>
</dbReference>
<dbReference type="InterPro" id="IPR051817">
    <property type="entry name" value="FDH_cytochrome_b556_subunit"/>
</dbReference>
<evidence type="ECO:0000256" key="1">
    <source>
        <dbReference type="ARBA" id="ARBA00004651"/>
    </source>
</evidence>
<evidence type="ECO:0000313" key="9">
    <source>
        <dbReference type="Proteomes" id="UP000543804"/>
    </source>
</evidence>
<feature type="transmembrane region" description="Helical" evidence="7">
    <location>
        <begin position="26"/>
        <end position="47"/>
    </location>
</feature>
<feature type="transmembrane region" description="Helical" evidence="7">
    <location>
        <begin position="352"/>
        <end position="370"/>
    </location>
</feature>
<comment type="similarity">
    <text evidence="2">Belongs to the NrfD family.</text>
</comment>
<evidence type="ECO:0000256" key="7">
    <source>
        <dbReference type="SAM" id="Phobius"/>
    </source>
</evidence>
<evidence type="ECO:0000313" key="8">
    <source>
        <dbReference type="EMBL" id="NMD99542.1"/>
    </source>
</evidence>
<dbReference type="PANTHER" id="PTHR30074:SF4">
    <property type="entry name" value="NI_FE-HYDROGENASE 2 B-TYPE CYTOCHROME SUBUNIT-RELATED"/>
    <property type="match status" value="1"/>
</dbReference>
<evidence type="ECO:0000256" key="3">
    <source>
        <dbReference type="ARBA" id="ARBA00022475"/>
    </source>
</evidence>
<comment type="caution">
    <text evidence="8">The sequence shown here is derived from an EMBL/GenBank/DDBJ whole genome shotgun (WGS) entry which is preliminary data.</text>
</comment>
<feature type="transmembrane region" description="Helical" evidence="7">
    <location>
        <begin position="59"/>
        <end position="87"/>
    </location>
</feature>
<reference evidence="8 9" key="1">
    <citation type="submission" date="2020-04" db="EMBL/GenBank/DDBJ databases">
        <authorList>
            <person name="Hitch T.C.A."/>
            <person name="Wylensek D."/>
            <person name="Clavel T."/>
        </authorList>
    </citation>
    <scope>NUCLEOTIDE SEQUENCE [LARGE SCALE GENOMIC DNA]</scope>
    <source>
        <strain evidence="8 9">PG-130-P53-12</strain>
    </source>
</reference>
<evidence type="ECO:0000256" key="4">
    <source>
        <dbReference type="ARBA" id="ARBA00022692"/>
    </source>
</evidence>
<feature type="transmembrane region" description="Helical" evidence="7">
    <location>
        <begin position="208"/>
        <end position="231"/>
    </location>
</feature>
<sequence>MKIKLPEMYRCYRILGWDFTITPARLVLLALVAFMGCVAVTRLLTGFQYVTHLTDETPWGLWISFDVLCGVALAGGGYSTALLVGGFKYQKYGVVARSALLTSLLGYLLVMAGLFLDIGLWPHFWRPFVSWGYTSVLFEVFWCISIYTTILTLEFHEIITERMFKFLHPYVLKALPFLVIIGLIFPMMHQSSLGGLFLIAKSKMFPLWWSPLLPLYFLISSFFVGSAMVYVESDLARRNYAHTIDQNIMLQLTRVGGRIMLVYLVLKLFDITRQGQWGLVFQGSMQSNLYLLEMVGGILVPLAIIFSPLAHRKYGLLAYSWLVVLGVVLNRMNCVFTAMYKSGDYFPSVFEFAVSIGLVSVGCLAYGLIVENFNVLGARRATQHHILHKTDLL</sequence>
<comment type="subcellular location">
    <subcellularLocation>
        <location evidence="1">Cell membrane</location>
        <topology evidence="1">Multi-pass membrane protein</topology>
    </subcellularLocation>
</comment>
<keyword evidence="9" id="KW-1185">Reference proteome</keyword>
<name>A0A848BAV0_9FIRM</name>
<keyword evidence="3" id="KW-1003">Cell membrane</keyword>
<dbReference type="GO" id="GO:0009061">
    <property type="term" value="P:anaerobic respiration"/>
    <property type="evidence" value="ECO:0007669"/>
    <property type="project" value="TreeGrafter"/>
</dbReference>
<proteinExistence type="inferred from homology"/>
<organism evidence="8 9">
    <name type="scientific">Selenomonas bovis</name>
    <dbReference type="NCBI Taxonomy" id="416586"/>
    <lineage>
        <taxon>Bacteria</taxon>
        <taxon>Bacillati</taxon>
        <taxon>Bacillota</taxon>
        <taxon>Negativicutes</taxon>
        <taxon>Selenomonadales</taxon>
        <taxon>Selenomonadaceae</taxon>
        <taxon>Selenomonas</taxon>
    </lineage>
</organism>
<evidence type="ECO:0000256" key="2">
    <source>
        <dbReference type="ARBA" id="ARBA00008929"/>
    </source>
</evidence>
<protein>
    <submittedName>
        <fullName evidence="8">Polysulfide reductase NrfD</fullName>
    </submittedName>
</protein>
<accession>A0A848BAV0</accession>
<feature type="transmembrane region" description="Helical" evidence="7">
    <location>
        <begin position="170"/>
        <end position="188"/>
    </location>
</feature>
<dbReference type="InterPro" id="IPR005614">
    <property type="entry name" value="NrfD-like"/>
</dbReference>
<dbReference type="Proteomes" id="UP000543804">
    <property type="component" value="Unassembled WGS sequence"/>
</dbReference>
<keyword evidence="4 7" id="KW-0812">Transmembrane</keyword>
<feature type="transmembrane region" description="Helical" evidence="7">
    <location>
        <begin position="99"/>
        <end position="122"/>
    </location>
</feature>
<feature type="transmembrane region" description="Helical" evidence="7">
    <location>
        <begin position="252"/>
        <end position="269"/>
    </location>
</feature>